<dbReference type="AlphaFoldDB" id="A0A917KAG5"/>
<sequence length="428" mass="45573">MTAACRAEHIAVGSEILLGQIANGHAQTISRAFALHGFFLFHHTAVGDNFERIVKVFEVAARRSNVVVVTGGLGPTDDDLTKEALAAFLGRPSELSPEALRQLESWFAARGRKMPEQNRKQAYRIAGGELLPNPNGTAPGVYVCANGVHYFLLPGPPLEMEPMLQHEVIPRLKQIFGGGQVLVSRVIHFCGIGESDVDAAIKDLTGMANPTVAPLAGEGEMLLRITAAADHEEGARALIQPVEDEILRRFGSYVYGFDDETIASAVGKALRQAGATLAVAESCTGGLVSSMITAVPGASDYMLGGVTAYHNQAKVAWLGVREETLARFGAVSEQTALEMAQGVRERFAATYGLATTGIAGPGGGSPQKPVGLVFGAVVGPDGRQTVVRMQWRGSREQVRLRSAKRVLWELLKLVSPRAEAFPGAQSRA</sequence>
<name>A0A917KAG5_9BACL</name>
<feature type="domain" description="MoaB/Mog" evidence="2">
    <location>
        <begin position="8"/>
        <end position="175"/>
    </location>
</feature>
<dbReference type="Gene3D" id="3.30.70.2860">
    <property type="match status" value="1"/>
</dbReference>
<proteinExistence type="inferred from homology"/>
<dbReference type="PANTHER" id="PTHR13939">
    <property type="entry name" value="NICOTINAMIDE-NUCLEOTIDE AMIDOHYDROLASE PNCC"/>
    <property type="match status" value="1"/>
</dbReference>
<dbReference type="CDD" id="cd00885">
    <property type="entry name" value="cinA"/>
    <property type="match status" value="1"/>
</dbReference>
<dbReference type="InterPro" id="IPR008136">
    <property type="entry name" value="CinA_C"/>
</dbReference>
<evidence type="ECO:0000313" key="4">
    <source>
        <dbReference type="Proteomes" id="UP000637695"/>
    </source>
</evidence>
<reference evidence="3" key="2">
    <citation type="submission" date="2020-09" db="EMBL/GenBank/DDBJ databases">
        <authorList>
            <person name="Sun Q."/>
            <person name="Ohkuma M."/>
        </authorList>
    </citation>
    <scope>NUCLEOTIDE SEQUENCE</scope>
    <source>
        <strain evidence="3">JCM 18487</strain>
    </source>
</reference>
<gene>
    <name evidence="1 3" type="primary">cinA</name>
    <name evidence="3" type="ORF">GCM10010885_12160</name>
</gene>
<organism evidence="3 4">
    <name type="scientific">Alicyclobacillus cellulosilyticus</name>
    <dbReference type="NCBI Taxonomy" id="1003997"/>
    <lineage>
        <taxon>Bacteria</taxon>
        <taxon>Bacillati</taxon>
        <taxon>Bacillota</taxon>
        <taxon>Bacilli</taxon>
        <taxon>Bacillales</taxon>
        <taxon>Alicyclobacillaceae</taxon>
        <taxon>Alicyclobacillus</taxon>
    </lineage>
</organism>
<dbReference type="InterPro" id="IPR036425">
    <property type="entry name" value="MoaB/Mog-like_dom_sf"/>
</dbReference>
<dbReference type="PIRSF" id="PIRSF006728">
    <property type="entry name" value="CinA"/>
    <property type="match status" value="1"/>
</dbReference>
<comment type="similarity">
    <text evidence="1">Belongs to the CinA family.</text>
</comment>
<evidence type="ECO:0000256" key="1">
    <source>
        <dbReference type="HAMAP-Rule" id="MF_00226"/>
    </source>
</evidence>
<dbReference type="InterPro" id="IPR050101">
    <property type="entry name" value="CinA"/>
</dbReference>
<keyword evidence="4" id="KW-1185">Reference proteome</keyword>
<comment type="caution">
    <text evidence="3">The sequence shown here is derived from an EMBL/GenBank/DDBJ whole genome shotgun (WGS) entry which is preliminary data.</text>
</comment>
<reference evidence="3" key="1">
    <citation type="journal article" date="2014" name="Int. J. Syst. Evol. Microbiol.">
        <title>Complete genome sequence of Corynebacterium casei LMG S-19264T (=DSM 44701T), isolated from a smear-ripened cheese.</title>
        <authorList>
            <consortium name="US DOE Joint Genome Institute (JGI-PGF)"/>
            <person name="Walter F."/>
            <person name="Albersmeier A."/>
            <person name="Kalinowski J."/>
            <person name="Ruckert C."/>
        </authorList>
    </citation>
    <scope>NUCLEOTIDE SEQUENCE</scope>
    <source>
        <strain evidence="3">JCM 18487</strain>
    </source>
</reference>
<dbReference type="Gene3D" id="3.90.950.20">
    <property type="entry name" value="CinA-like"/>
    <property type="match status" value="1"/>
</dbReference>
<dbReference type="SUPFAM" id="SSF142433">
    <property type="entry name" value="CinA-like"/>
    <property type="match status" value="1"/>
</dbReference>
<dbReference type="EMBL" id="BMOY01000015">
    <property type="protein sequence ID" value="GGJ04541.1"/>
    <property type="molecule type" value="Genomic_DNA"/>
</dbReference>
<dbReference type="Pfam" id="PF02464">
    <property type="entry name" value="CinA"/>
    <property type="match status" value="1"/>
</dbReference>
<dbReference type="Pfam" id="PF00994">
    <property type="entry name" value="MoCF_biosynth"/>
    <property type="match status" value="1"/>
</dbReference>
<dbReference type="Gene3D" id="3.40.980.10">
    <property type="entry name" value="MoaB/Mog-like domain"/>
    <property type="match status" value="1"/>
</dbReference>
<dbReference type="SUPFAM" id="SSF53218">
    <property type="entry name" value="Molybdenum cofactor biosynthesis proteins"/>
    <property type="match status" value="1"/>
</dbReference>
<dbReference type="PANTHER" id="PTHR13939:SF0">
    <property type="entry name" value="NMN AMIDOHYDROLASE-LIKE PROTEIN YFAY"/>
    <property type="match status" value="1"/>
</dbReference>
<dbReference type="NCBIfam" id="TIGR00200">
    <property type="entry name" value="cinA_nterm"/>
    <property type="match status" value="1"/>
</dbReference>
<dbReference type="InterPro" id="IPR036653">
    <property type="entry name" value="CinA-like_C"/>
</dbReference>
<dbReference type="InterPro" id="IPR008135">
    <property type="entry name" value="Competence-induced_CinA"/>
</dbReference>
<dbReference type="HAMAP" id="MF_00226_B">
    <property type="entry name" value="CinA_B"/>
    <property type="match status" value="1"/>
</dbReference>
<protein>
    <recommendedName>
        <fullName evidence="1">Putative competence-damage inducible protein</fullName>
    </recommendedName>
</protein>
<dbReference type="SMART" id="SM00852">
    <property type="entry name" value="MoCF_biosynth"/>
    <property type="match status" value="1"/>
</dbReference>
<evidence type="ECO:0000313" key="3">
    <source>
        <dbReference type="EMBL" id="GGJ04541.1"/>
    </source>
</evidence>
<dbReference type="InterPro" id="IPR041424">
    <property type="entry name" value="CinA_KH"/>
</dbReference>
<dbReference type="RefSeq" id="WP_188881800.1">
    <property type="nucleotide sequence ID" value="NZ_BMOY01000015.1"/>
</dbReference>
<accession>A0A917KAG5</accession>
<dbReference type="Pfam" id="PF18146">
    <property type="entry name" value="CinA_KH"/>
    <property type="match status" value="1"/>
</dbReference>
<dbReference type="NCBIfam" id="NF001813">
    <property type="entry name" value="PRK00549.1"/>
    <property type="match status" value="1"/>
</dbReference>
<dbReference type="InterPro" id="IPR001453">
    <property type="entry name" value="MoaB/Mog_dom"/>
</dbReference>
<dbReference type="NCBIfam" id="TIGR00199">
    <property type="entry name" value="PncC_domain"/>
    <property type="match status" value="1"/>
</dbReference>
<evidence type="ECO:0000259" key="2">
    <source>
        <dbReference type="SMART" id="SM00852"/>
    </source>
</evidence>
<dbReference type="Proteomes" id="UP000637695">
    <property type="component" value="Unassembled WGS sequence"/>
</dbReference>